<keyword evidence="1" id="KW-0560">Oxidoreductase</keyword>
<dbReference type="InterPro" id="IPR036812">
    <property type="entry name" value="NAD(P)_OxRdtase_dom_sf"/>
</dbReference>
<dbReference type="SUPFAM" id="SSF51430">
    <property type="entry name" value="NAD(P)-linked oxidoreductase"/>
    <property type="match status" value="1"/>
</dbReference>
<dbReference type="InterPro" id="IPR050791">
    <property type="entry name" value="Aldo-Keto_reductase"/>
</dbReference>
<dbReference type="Gene3D" id="3.20.20.100">
    <property type="entry name" value="NADP-dependent oxidoreductase domain"/>
    <property type="match status" value="1"/>
</dbReference>
<dbReference type="Pfam" id="PF00248">
    <property type="entry name" value="Aldo_ket_red"/>
    <property type="match status" value="1"/>
</dbReference>
<evidence type="ECO:0000256" key="1">
    <source>
        <dbReference type="ARBA" id="ARBA00023002"/>
    </source>
</evidence>
<feature type="domain" description="NADP-dependent oxidoreductase" evidence="2">
    <location>
        <begin position="16"/>
        <end position="325"/>
    </location>
</feature>
<sequence length="352" mass="38499">MSSATRQIGNSTFHAIGFGAMGISTFYGAVESDEERFKVLDAAHAAGCTFWDTSDVYGDSEQLIGKWCTFFILLHGPAHLKCPRFKRTGKRSDIFLCSKYGIRQPSFEVEGTPAYTKEAIDASLQKLGVDCIDLYYLHRVDVKTPIEHSVSAMAEAVKAGKIKHIGLSECSADTLRRAHKVHPISAVQVEYSPFSLDIEDPKIGLLATARELGVKIVAYSPLGRGLLTGQYKSPAEFADDDFRKTIPRFSKENFPIILKLADGLKAIGTKYNNATAGQVTLAWLLSNGDDIIPIPGTKKVKYLQENLSGGKIKLSKEDAEAVRKLASEADSAPGERYPAFMMAQLFADTPLP</sequence>
<reference evidence="3 4" key="1">
    <citation type="journal article" date="2024" name="J Genomics">
        <title>Draft genome sequencing and assembly of Favolaschia claudopus CIRM-BRFM 2984 isolated from oak limbs.</title>
        <authorList>
            <person name="Navarro D."/>
            <person name="Drula E."/>
            <person name="Chaduli D."/>
            <person name="Cazenave R."/>
            <person name="Ahrendt S."/>
            <person name="Wang J."/>
            <person name="Lipzen A."/>
            <person name="Daum C."/>
            <person name="Barry K."/>
            <person name="Grigoriev I.V."/>
            <person name="Favel A."/>
            <person name="Rosso M.N."/>
            <person name="Martin F."/>
        </authorList>
    </citation>
    <scope>NUCLEOTIDE SEQUENCE [LARGE SCALE GENOMIC DNA]</scope>
    <source>
        <strain evidence="3 4">CIRM-BRFM 2984</strain>
    </source>
</reference>
<dbReference type="PANTHER" id="PTHR43625:SF40">
    <property type="entry name" value="ALDO-KETO REDUCTASE YAKC [NADP(+)]"/>
    <property type="match status" value="1"/>
</dbReference>
<gene>
    <name evidence="3" type="ORF">R3P38DRAFT_3389271</name>
</gene>
<dbReference type="AlphaFoldDB" id="A0AAW0D1I9"/>
<dbReference type="Proteomes" id="UP001362999">
    <property type="component" value="Unassembled WGS sequence"/>
</dbReference>
<dbReference type="GO" id="GO:0005737">
    <property type="term" value="C:cytoplasm"/>
    <property type="evidence" value="ECO:0007669"/>
    <property type="project" value="TreeGrafter"/>
</dbReference>
<evidence type="ECO:0000259" key="2">
    <source>
        <dbReference type="Pfam" id="PF00248"/>
    </source>
</evidence>
<dbReference type="EMBL" id="JAWWNJ010000011">
    <property type="protein sequence ID" value="KAK7045240.1"/>
    <property type="molecule type" value="Genomic_DNA"/>
</dbReference>
<dbReference type="PANTHER" id="PTHR43625">
    <property type="entry name" value="AFLATOXIN B1 ALDEHYDE REDUCTASE"/>
    <property type="match status" value="1"/>
</dbReference>
<keyword evidence="4" id="KW-1185">Reference proteome</keyword>
<evidence type="ECO:0000313" key="3">
    <source>
        <dbReference type="EMBL" id="KAK7045240.1"/>
    </source>
</evidence>
<dbReference type="GO" id="GO:0016491">
    <property type="term" value="F:oxidoreductase activity"/>
    <property type="evidence" value="ECO:0007669"/>
    <property type="project" value="UniProtKB-KW"/>
</dbReference>
<organism evidence="3 4">
    <name type="scientific">Favolaschia claudopus</name>
    <dbReference type="NCBI Taxonomy" id="2862362"/>
    <lineage>
        <taxon>Eukaryota</taxon>
        <taxon>Fungi</taxon>
        <taxon>Dikarya</taxon>
        <taxon>Basidiomycota</taxon>
        <taxon>Agaricomycotina</taxon>
        <taxon>Agaricomycetes</taxon>
        <taxon>Agaricomycetidae</taxon>
        <taxon>Agaricales</taxon>
        <taxon>Marasmiineae</taxon>
        <taxon>Mycenaceae</taxon>
        <taxon>Favolaschia</taxon>
    </lineage>
</organism>
<comment type="caution">
    <text evidence="3">The sequence shown here is derived from an EMBL/GenBank/DDBJ whole genome shotgun (WGS) entry which is preliminary data.</text>
</comment>
<proteinExistence type="predicted"/>
<protein>
    <submittedName>
        <fullName evidence="3">Aldo/keto reductase</fullName>
    </submittedName>
</protein>
<accession>A0AAW0D1I9</accession>
<evidence type="ECO:0000313" key="4">
    <source>
        <dbReference type="Proteomes" id="UP001362999"/>
    </source>
</evidence>
<dbReference type="InterPro" id="IPR023210">
    <property type="entry name" value="NADP_OxRdtase_dom"/>
</dbReference>
<name>A0AAW0D1I9_9AGAR</name>